<evidence type="ECO:0000313" key="1">
    <source>
        <dbReference type="EMBL" id="GAV73911.1"/>
    </source>
</evidence>
<name>A0A1Q3C191_CEPFO</name>
<proteinExistence type="predicted"/>
<dbReference type="EMBL" id="BDDD01001164">
    <property type="protein sequence ID" value="GAV73911.1"/>
    <property type="molecule type" value="Genomic_DNA"/>
</dbReference>
<sequence length="143" mass="15229">MCRAEGVEPCGGLAAADDERRVNSVTLRRPFSAFQAESRRVSATGVKIGWLASTYVKIGQRRVDRDSLSPNSVSRRHCWPCSGAIPGVSPPEMGRADILESSGVKIGPNVDCLKSGDVTGDRLLLLQACSGKVVESLTLLCSI</sequence>
<evidence type="ECO:0000313" key="2">
    <source>
        <dbReference type="Proteomes" id="UP000187406"/>
    </source>
</evidence>
<dbReference type="AlphaFoldDB" id="A0A1Q3C191"/>
<accession>A0A1Q3C191</accession>
<reference evidence="2" key="1">
    <citation type="submission" date="2016-04" db="EMBL/GenBank/DDBJ databases">
        <title>Cephalotus genome sequencing.</title>
        <authorList>
            <person name="Fukushima K."/>
            <person name="Hasebe M."/>
            <person name="Fang X."/>
        </authorList>
    </citation>
    <scope>NUCLEOTIDE SEQUENCE [LARGE SCALE GENOMIC DNA]</scope>
    <source>
        <strain evidence="2">cv. St1</strain>
    </source>
</reference>
<dbReference type="Proteomes" id="UP000187406">
    <property type="component" value="Unassembled WGS sequence"/>
</dbReference>
<keyword evidence="2" id="KW-1185">Reference proteome</keyword>
<organism evidence="1 2">
    <name type="scientific">Cephalotus follicularis</name>
    <name type="common">Albany pitcher plant</name>
    <dbReference type="NCBI Taxonomy" id="3775"/>
    <lineage>
        <taxon>Eukaryota</taxon>
        <taxon>Viridiplantae</taxon>
        <taxon>Streptophyta</taxon>
        <taxon>Embryophyta</taxon>
        <taxon>Tracheophyta</taxon>
        <taxon>Spermatophyta</taxon>
        <taxon>Magnoliopsida</taxon>
        <taxon>eudicotyledons</taxon>
        <taxon>Gunneridae</taxon>
        <taxon>Pentapetalae</taxon>
        <taxon>rosids</taxon>
        <taxon>fabids</taxon>
        <taxon>Oxalidales</taxon>
        <taxon>Cephalotaceae</taxon>
        <taxon>Cephalotus</taxon>
    </lineage>
</organism>
<gene>
    <name evidence="1" type="ORF">CFOL_v3_17394</name>
</gene>
<dbReference type="InParanoid" id="A0A1Q3C191"/>
<protein>
    <submittedName>
        <fullName evidence="1">Uncharacterized protein</fullName>
    </submittedName>
</protein>
<comment type="caution">
    <text evidence="1">The sequence shown here is derived from an EMBL/GenBank/DDBJ whole genome shotgun (WGS) entry which is preliminary data.</text>
</comment>